<dbReference type="RefSeq" id="WP_274154174.1">
    <property type="nucleotide sequence ID" value="NZ_CP117812.1"/>
</dbReference>
<dbReference type="PANTHER" id="PTHR23150:SF19">
    <property type="entry name" value="FORMYLGLYCINE-GENERATING ENZYME"/>
    <property type="match status" value="1"/>
</dbReference>
<evidence type="ECO:0000313" key="3">
    <source>
        <dbReference type="Proteomes" id="UP001214250"/>
    </source>
</evidence>
<dbReference type="Gene3D" id="3.90.1580.10">
    <property type="entry name" value="paralog of FGE (formylglycine-generating enzyme)"/>
    <property type="match status" value="1"/>
</dbReference>
<sequence length="326" mass="37032">MIKKTSSSKLHFVYISFIFLSVHLPLFSQESFEGKENKLTGKQQEELKKINSLMTEVFPEGTSSKEGKEIIHASEKIDENKALPENKKYSLSAEMQSLLLKDMIWVEGGEFQMGSDDPDALPREGPVHTVSLDGFYIGKTEVTQAVFEELMGWNYSYNPGPENAVNHISWFNMQLFIKRLNHTTGKKFRLPTEAEWEYAAKGGQKSKNYTYSGSNNIDDVAWYAGNAKNKSHPVAKKKPNELGLYDMTGNLWEFCLDDMSRKAYTKEARNNPIMGDITKMDRPAMKVLRGGGYEFLADESEVYRRDGATNNVRLPDVGFRLAMSKE</sequence>
<protein>
    <submittedName>
        <fullName evidence="2">SUMF1/EgtB/PvdO family nonheme iron enzyme</fullName>
    </submittedName>
</protein>
<feature type="domain" description="Sulfatase-modifying factor enzyme-like" evidence="1">
    <location>
        <begin position="101"/>
        <end position="322"/>
    </location>
</feature>
<dbReference type="EMBL" id="CP117812">
    <property type="protein sequence ID" value="WDE99316.1"/>
    <property type="molecule type" value="Genomic_DNA"/>
</dbReference>
<accession>A0ABY7VZF1</accession>
<dbReference type="PANTHER" id="PTHR23150">
    <property type="entry name" value="SULFATASE MODIFYING FACTOR 1, 2"/>
    <property type="match status" value="1"/>
</dbReference>
<dbReference type="Pfam" id="PF03781">
    <property type="entry name" value="FGE-sulfatase"/>
    <property type="match status" value="1"/>
</dbReference>
<organism evidence="2 3">
    <name type="scientific">Lentisphaera profundi</name>
    <dbReference type="NCBI Taxonomy" id="1658616"/>
    <lineage>
        <taxon>Bacteria</taxon>
        <taxon>Pseudomonadati</taxon>
        <taxon>Lentisphaerota</taxon>
        <taxon>Lentisphaeria</taxon>
        <taxon>Lentisphaerales</taxon>
        <taxon>Lentisphaeraceae</taxon>
        <taxon>Lentisphaera</taxon>
    </lineage>
</organism>
<dbReference type="Proteomes" id="UP001214250">
    <property type="component" value="Chromosome 2"/>
</dbReference>
<dbReference type="InterPro" id="IPR005532">
    <property type="entry name" value="SUMF_dom"/>
</dbReference>
<evidence type="ECO:0000313" key="2">
    <source>
        <dbReference type="EMBL" id="WDE99316.1"/>
    </source>
</evidence>
<gene>
    <name evidence="2" type="ORF">PQO03_15880</name>
</gene>
<dbReference type="InterPro" id="IPR051043">
    <property type="entry name" value="Sulfatase_Mod_Factor_Kinase"/>
</dbReference>
<proteinExistence type="predicted"/>
<dbReference type="InterPro" id="IPR042095">
    <property type="entry name" value="SUMF_sf"/>
</dbReference>
<keyword evidence="3" id="KW-1185">Reference proteome</keyword>
<evidence type="ECO:0000259" key="1">
    <source>
        <dbReference type="Pfam" id="PF03781"/>
    </source>
</evidence>
<name>A0ABY7VZF1_9BACT</name>
<dbReference type="InterPro" id="IPR016187">
    <property type="entry name" value="CTDL_fold"/>
</dbReference>
<reference evidence="2 3" key="1">
    <citation type="submission" date="2023-02" db="EMBL/GenBank/DDBJ databases">
        <title>Genome sequence of Lentisphaera profundi SAORIC-696.</title>
        <authorList>
            <person name="Kim e."/>
            <person name="Cho J.-C."/>
            <person name="Choi A."/>
            <person name="Kang I."/>
        </authorList>
    </citation>
    <scope>NUCLEOTIDE SEQUENCE [LARGE SCALE GENOMIC DNA]</scope>
    <source>
        <strain evidence="2 3">SAORIC-696</strain>
    </source>
</reference>
<dbReference type="SUPFAM" id="SSF56436">
    <property type="entry name" value="C-type lectin-like"/>
    <property type="match status" value="1"/>
</dbReference>